<dbReference type="PATRIC" id="fig|742725.3.peg.1960"/>
<comment type="cofactor">
    <cofactor evidence="1 15">
        <name>Mg(2+)</name>
        <dbReference type="ChEBI" id="CHEBI:18420"/>
    </cofactor>
</comment>
<dbReference type="GO" id="GO:0006178">
    <property type="term" value="P:guanine salvage"/>
    <property type="evidence" value="ECO:0007669"/>
    <property type="project" value="TreeGrafter"/>
</dbReference>
<dbReference type="GO" id="GO:0046100">
    <property type="term" value="P:hypoxanthine metabolic process"/>
    <property type="evidence" value="ECO:0007669"/>
    <property type="project" value="TreeGrafter"/>
</dbReference>
<keyword evidence="8 15" id="KW-0808">Transferase</keyword>
<dbReference type="AlphaFoldDB" id="G5HB49"/>
<evidence type="ECO:0000256" key="15">
    <source>
        <dbReference type="RuleBase" id="RU364099"/>
    </source>
</evidence>
<comment type="pathway">
    <text evidence="3 15">Purine metabolism; IMP biosynthesis via salvage pathway; IMP from hypoxanthine: step 1/1.</text>
</comment>
<dbReference type="GO" id="GO:0052657">
    <property type="term" value="F:guanine phosphoribosyltransferase activity"/>
    <property type="evidence" value="ECO:0007669"/>
    <property type="project" value="RHEA"/>
</dbReference>
<keyword evidence="9 15" id="KW-0479">Metal-binding</keyword>
<evidence type="ECO:0000256" key="5">
    <source>
        <dbReference type="ARBA" id="ARBA00011895"/>
    </source>
</evidence>
<keyword evidence="7 15" id="KW-0328">Glycosyltransferase</keyword>
<dbReference type="InterPro" id="IPR005904">
    <property type="entry name" value="Hxn_phspho_trans"/>
</dbReference>
<dbReference type="CDD" id="cd06223">
    <property type="entry name" value="PRTases_typeI"/>
    <property type="match status" value="1"/>
</dbReference>
<dbReference type="EMBL" id="ADLD01000013">
    <property type="protein sequence ID" value="EHB91815.1"/>
    <property type="molecule type" value="Genomic_DNA"/>
</dbReference>
<gene>
    <name evidence="17" type="ORF">HMPREF9450_01864</name>
</gene>
<evidence type="ECO:0000256" key="11">
    <source>
        <dbReference type="ARBA" id="ARBA00022741"/>
    </source>
</evidence>
<dbReference type="InterPro" id="IPR029057">
    <property type="entry name" value="PRTase-like"/>
</dbReference>
<dbReference type="HOGENOM" id="CLU_073615_0_2_10"/>
<name>G5HB49_9BACT</name>
<dbReference type="GeneID" id="92815108"/>
<evidence type="ECO:0000313" key="17">
    <source>
        <dbReference type="EMBL" id="EHB91815.1"/>
    </source>
</evidence>
<evidence type="ECO:0000259" key="16">
    <source>
        <dbReference type="Pfam" id="PF00156"/>
    </source>
</evidence>
<keyword evidence="10 15" id="KW-0660">Purine salvage</keyword>
<dbReference type="PANTHER" id="PTHR43340">
    <property type="entry name" value="HYPOXANTHINE-GUANINE PHOSPHORIBOSYLTRANSFERASE"/>
    <property type="match status" value="1"/>
</dbReference>
<keyword evidence="18" id="KW-1185">Reference proteome</keyword>
<dbReference type="GO" id="GO:0004422">
    <property type="term" value="F:hypoxanthine phosphoribosyltransferase activity"/>
    <property type="evidence" value="ECO:0007669"/>
    <property type="project" value="InterPro"/>
</dbReference>
<comment type="catalytic activity">
    <reaction evidence="13">
        <text>GMP + diphosphate = guanine + 5-phospho-alpha-D-ribose 1-diphosphate</text>
        <dbReference type="Rhea" id="RHEA:25424"/>
        <dbReference type="ChEBI" id="CHEBI:16235"/>
        <dbReference type="ChEBI" id="CHEBI:33019"/>
        <dbReference type="ChEBI" id="CHEBI:58017"/>
        <dbReference type="ChEBI" id="CHEBI:58115"/>
        <dbReference type="EC" id="2.4.2.8"/>
    </reaction>
    <physiologicalReaction direction="right-to-left" evidence="13">
        <dbReference type="Rhea" id="RHEA:25426"/>
    </physiologicalReaction>
</comment>
<feature type="domain" description="Phosphoribosyltransferase" evidence="16">
    <location>
        <begin position="23"/>
        <end position="167"/>
    </location>
</feature>
<evidence type="ECO:0000256" key="9">
    <source>
        <dbReference type="ARBA" id="ARBA00022723"/>
    </source>
</evidence>
<keyword evidence="6 15" id="KW-0963">Cytoplasm</keyword>
<dbReference type="GO" id="GO:0032264">
    <property type="term" value="P:IMP salvage"/>
    <property type="evidence" value="ECO:0007669"/>
    <property type="project" value="UniProtKB-UniPathway"/>
</dbReference>
<dbReference type="Gene3D" id="3.40.50.2020">
    <property type="match status" value="1"/>
</dbReference>
<reference evidence="17 18" key="1">
    <citation type="submission" date="2011-08" db="EMBL/GenBank/DDBJ databases">
        <title>The Genome Sequence of Alistipes indistinctus YIT 12060.</title>
        <authorList>
            <consortium name="The Broad Institute Genome Sequencing Platform"/>
            <person name="Earl A."/>
            <person name="Ward D."/>
            <person name="Feldgarden M."/>
            <person name="Gevers D."/>
            <person name="Morotomi M."/>
            <person name="Young S.K."/>
            <person name="Zeng Q."/>
            <person name="Gargeya S."/>
            <person name="Fitzgerald M."/>
            <person name="Haas B."/>
            <person name="Abouelleil A."/>
            <person name="Alvarado L."/>
            <person name="Arachchi H.M."/>
            <person name="Berlin A."/>
            <person name="Brown A."/>
            <person name="Chapman S.B."/>
            <person name="Chen Z."/>
            <person name="Dunbar C."/>
            <person name="Freedman E."/>
            <person name="Gearin G."/>
            <person name="Gellesch M."/>
            <person name="Goldberg J."/>
            <person name="Griggs A."/>
            <person name="Gujja S."/>
            <person name="Heiman D."/>
            <person name="Howarth C."/>
            <person name="Larson L."/>
            <person name="Lui A."/>
            <person name="MacDonald P.J.P."/>
            <person name="Montmayeur A."/>
            <person name="Murphy C."/>
            <person name="Neiman D."/>
            <person name="Pearson M."/>
            <person name="Priest M."/>
            <person name="Roberts A."/>
            <person name="Saif S."/>
            <person name="Shea T."/>
            <person name="Shenoy N."/>
            <person name="Sisk P."/>
            <person name="Stolte C."/>
            <person name="Sykes S."/>
            <person name="Wortman J."/>
            <person name="Nusbaum C."/>
            <person name="Birren B."/>
        </authorList>
    </citation>
    <scope>NUCLEOTIDE SEQUENCE [LARGE SCALE GENOMIC DNA]</scope>
    <source>
        <strain evidence="17 18">YIT 12060</strain>
    </source>
</reference>
<dbReference type="GO" id="GO:0032263">
    <property type="term" value="P:GMP salvage"/>
    <property type="evidence" value="ECO:0007669"/>
    <property type="project" value="TreeGrafter"/>
</dbReference>
<dbReference type="GO" id="GO:0000287">
    <property type="term" value="F:magnesium ion binding"/>
    <property type="evidence" value="ECO:0007669"/>
    <property type="project" value="TreeGrafter"/>
</dbReference>
<evidence type="ECO:0000256" key="3">
    <source>
        <dbReference type="ARBA" id="ARBA00004669"/>
    </source>
</evidence>
<comment type="catalytic activity">
    <reaction evidence="14">
        <text>IMP + diphosphate = hypoxanthine + 5-phospho-alpha-D-ribose 1-diphosphate</text>
        <dbReference type="Rhea" id="RHEA:17973"/>
        <dbReference type="ChEBI" id="CHEBI:17368"/>
        <dbReference type="ChEBI" id="CHEBI:33019"/>
        <dbReference type="ChEBI" id="CHEBI:58017"/>
        <dbReference type="ChEBI" id="CHEBI:58053"/>
        <dbReference type="EC" id="2.4.2.8"/>
    </reaction>
    <physiologicalReaction direction="right-to-left" evidence="14">
        <dbReference type="Rhea" id="RHEA:17975"/>
    </physiologicalReaction>
</comment>
<evidence type="ECO:0000256" key="14">
    <source>
        <dbReference type="ARBA" id="ARBA00049402"/>
    </source>
</evidence>
<dbReference type="PANTHER" id="PTHR43340:SF1">
    <property type="entry name" value="HYPOXANTHINE PHOSPHORIBOSYLTRANSFERASE"/>
    <property type="match status" value="1"/>
</dbReference>
<keyword evidence="12 15" id="KW-0460">Magnesium</keyword>
<dbReference type="GO" id="GO:0005829">
    <property type="term" value="C:cytosol"/>
    <property type="evidence" value="ECO:0007669"/>
    <property type="project" value="TreeGrafter"/>
</dbReference>
<dbReference type="GO" id="GO:0000166">
    <property type="term" value="F:nucleotide binding"/>
    <property type="evidence" value="ECO:0007669"/>
    <property type="project" value="UniProtKB-KW"/>
</dbReference>
<dbReference type="eggNOG" id="COG0634">
    <property type="taxonomic scope" value="Bacteria"/>
</dbReference>
<evidence type="ECO:0000256" key="10">
    <source>
        <dbReference type="ARBA" id="ARBA00022726"/>
    </source>
</evidence>
<comment type="subcellular location">
    <subcellularLocation>
        <location evidence="2 15">Cytoplasm</location>
    </subcellularLocation>
</comment>
<comment type="similarity">
    <text evidence="4 15">Belongs to the purine/pyrimidine phosphoribosyltransferase family.</text>
</comment>
<evidence type="ECO:0000256" key="2">
    <source>
        <dbReference type="ARBA" id="ARBA00004496"/>
    </source>
</evidence>
<protein>
    <recommendedName>
        <fullName evidence="5 15">Hypoxanthine phosphoribosyltransferase</fullName>
        <ecNumber evidence="5 15">2.4.2.8</ecNumber>
    </recommendedName>
</protein>
<dbReference type="NCBIfam" id="TIGR01203">
    <property type="entry name" value="HGPRTase"/>
    <property type="match status" value="1"/>
</dbReference>
<evidence type="ECO:0000256" key="4">
    <source>
        <dbReference type="ARBA" id="ARBA00008391"/>
    </source>
</evidence>
<comment type="caution">
    <text evidence="17">The sequence shown here is derived from an EMBL/GenBank/DDBJ whole genome shotgun (WGS) entry which is preliminary data.</text>
</comment>
<dbReference type="SUPFAM" id="SSF53271">
    <property type="entry name" value="PRTase-like"/>
    <property type="match status" value="1"/>
</dbReference>
<proteinExistence type="inferred from homology"/>
<evidence type="ECO:0000256" key="1">
    <source>
        <dbReference type="ARBA" id="ARBA00001946"/>
    </source>
</evidence>
<organism evidence="17 18">
    <name type="scientific">Alistipes indistinctus YIT 12060</name>
    <dbReference type="NCBI Taxonomy" id="742725"/>
    <lineage>
        <taxon>Bacteria</taxon>
        <taxon>Pseudomonadati</taxon>
        <taxon>Bacteroidota</taxon>
        <taxon>Bacteroidia</taxon>
        <taxon>Bacteroidales</taxon>
        <taxon>Rikenellaceae</taxon>
        <taxon>Alistipes</taxon>
    </lineage>
</organism>
<dbReference type="RefSeq" id="WP_009134670.1">
    <property type="nucleotide sequence ID" value="NZ_CP102250.1"/>
</dbReference>
<dbReference type="UniPathway" id="UPA00591">
    <property type="reaction ID" value="UER00648"/>
</dbReference>
<evidence type="ECO:0000256" key="13">
    <source>
        <dbReference type="ARBA" id="ARBA00048811"/>
    </source>
</evidence>
<dbReference type="Proteomes" id="UP000006008">
    <property type="component" value="Unassembled WGS sequence"/>
</dbReference>
<evidence type="ECO:0000256" key="8">
    <source>
        <dbReference type="ARBA" id="ARBA00022679"/>
    </source>
</evidence>
<dbReference type="STRING" id="742725.HMPREF9450_01864"/>
<dbReference type="InterPro" id="IPR000836">
    <property type="entry name" value="PRTase_dom"/>
</dbReference>
<dbReference type="GO" id="GO:0006166">
    <property type="term" value="P:purine ribonucleoside salvage"/>
    <property type="evidence" value="ECO:0007669"/>
    <property type="project" value="UniProtKB-KW"/>
</dbReference>
<dbReference type="InterPro" id="IPR050408">
    <property type="entry name" value="HGPRT"/>
</dbReference>
<dbReference type="Pfam" id="PF00156">
    <property type="entry name" value="Pribosyltran"/>
    <property type="match status" value="1"/>
</dbReference>
<sequence>MAATQTIRLHNKTFRLSIPHDRLVGAIGEVAQRINRDYARRECPLFLGVLNGSFMYMAELLQHIDFTCEVSFVKLASYNGTSSTGAVQELIGLTNNLRGRHIIIVEDIVDTGGSIEHLIRSLIGHNPASISVSTLLFKPEAYKKEHKIDYYAMAIPDKFIVGYGLDYDQLGRNLKDIYELAAE</sequence>
<evidence type="ECO:0000313" key="18">
    <source>
        <dbReference type="Proteomes" id="UP000006008"/>
    </source>
</evidence>
<evidence type="ECO:0000256" key="12">
    <source>
        <dbReference type="ARBA" id="ARBA00022842"/>
    </source>
</evidence>
<evidence type="ECO:0000256" key="7">
    <source>
        <dbReference type="ARBA" id="ARBA00022676"/>
    </source>
</evidence>
<accession>G5HB49</accession>
<dbReference type="EC" id="2.4.2.8" evidence="5 15"/>
<dbReference type="OrthoDB" id="9802824at2"/>
<keyword evidence="11 15" id="KW-0547">Nucleotide-binding</keyword>
<evidence type="ECO:0000256" key="6">
    <source>
        <dbReference type="ARBA" id="ARBA00022490"/>
    </source>
</evidence>